<dbReference type="InterPro" id="IPR046076">
    <property type="entry name" value="DUF6094"/>
</dbReference>
<reference evidence="2 3" key="1">
    <citation type="submission" date="2018-08" db="EMBL/GenBank/DDBJ databases">
        <title>A genome reference for cultivated species of the human gut microbiota.</title>
        <authorList>
            <person name="Zou Y."/>
            <person name="Xue W."/>
            <person name="Luo G."/>
        </authorList>
    </citation>
    <scope>NUCLEOTIDE SEQUENCE [LARGE SCALE GENOMIC DNA]</scope>
    <source>
        <strain evidence="2 3">AF28-26</strain>
    </source>
</reference>
<evidence type="ECO:0000313" key="2">
    <source>
        <dbReference type="EMBL" id="RGQ42854.1"/>
    </source>
</evidence>
<dbReference type="Gene3D" id="3.40.50.150">
    <property type="entry name" value="Vaccinia Virus protein VP39"/>
    <property type="match status" value="1"/>
</dbReference>
<dbReference type="InterPro" id="IPR029063">
    <property type="entry name" value="SAM-dependent_MTases_sf"/>
</dbReference>
<sequence length="460" mass="52494">MSEETQTCFCLAETAASRQTIGRLREQLPKARARYDKYKGSGLKWERDAIIDLQKMVGRLWEEFPKLIQQLNEYGDQNLIETTRKLYGVLKRYDYLGTRNYAGLCAALKMYEDMLPVGETIDTATLGRLMNRVRMGYYPTDLEHVQMIRKAVIFPESAVNILDPCCGEGLALETLADGEKAVTYGVELDEIRAEEAQNHLKRIGFGSFFHSRISSGAFQCVFLNPPYLSVVSESGHRRQEKAFLADSMRLLMDGGLLIYIIPYYRATPDICLALCENFDNLQVFRFMDKEFERFKQVVFLGVKRPRREEPQKARRLSEFMLSPENLQPLTELPDQAYSLPAVEKPVEMFKGEKFNVMELAVHLKKSKSIDRLFENRALDNRPRQPLLPLNVSQIGLVGASGMMNGLVECDTPHVIKGRIVKETKTKIGEENACGKMEIREITSNKLVFNILTPQGYRSLG</sequence>
<dbReference type="PRINTS" id="PR00507">
    <property type="entry name" value="N12N6MTFRASE"/>
</dbReference>
<keyword evidence="2" id="KW-0808">Transferase</keyword>
<evidence type="ECO:0000313" key="3">
    <source>
        <dbReference type="Proteomes" id="UP000284751"/>
    </source>
</evidence>
<dbReference type="Proteomes" id="UP000284751">
    <property type="component" value="Unassembled WGS sequence"/>
</dbReference>
<dbReference type="GO" id="GO:0008168">
    <property type="term" value="F:methyltransferase activity"/>
    <property type="evidence" value="ECO:0007669"/>
    <property type="project" value="UniProtKB-KW"/>
</dbReference>
<organism evidence="2 3">
    <name type="scientific">[Clostridium] leptum</name>
    <dbReference type="NCBI Taxonomy" id="1535"/>
    <lineage>
        <taxon>Bacteria</taxon>
        <taxon>Bacillati</taxon>
        <taxon>Bacillota</taxon>
        <taxon>Clostridia</taxon>
        <taxon>Eubacteriales</taxon>
        <taxon>Oscillospiraceae</taxon>
        <taxon>Oscillospiraceae incertae sedis</taxon>
    </lineage>
</organism>
<dbReference type="Pfam" id="PF19587">
    <property type="entry name" value="DUF6094"/>
    <property type="match status" value="1"/>
</dbReference>
<dbReference type="SUPFAM" id="SSF53335">
    <property type="entry name" value="S-adenosyl-L-methionine-dependent methyltransferases"/>
    <property type="match status" value="1"/>
</dbReference>
<name>A0A412AZ77_9FIRM</name>
<dbReference type="GO" id="GO:0032259">
    <property type="term" value="P:methylation"/>
    <property type="evidence" value="ECO:0007669"/>
    <property type="project" value="UniProtKB-KW"/>
</dbReference>
<dbReference type="EMBL" id="QRTC01000009">
    <property type="protein sequence ID" value="RGQ42854.1"/>
    <property type="molecule type" value="Genomic_DNA"/>
</dbReference>
<dbReference type="AlphaFoldDB" id="A0A412AZ77"/>
<comment type="caution">
    <text evidence="2">The sequence shown here is derived from an EMBL/GenBank/DDBJ whole genome shotgun (WGS) entry which is preliminary data.</text>
</comment>
<dbReference type="CDD" id="cd02440">
    <property type="entry name" value="AdoMet_MTases"/>
    <property type="match status" value="1"/>
</dbReference>
<keyword evidence="2" id="KW-0489">Methyltransferase</keyword>
<protein>
    <submittedName>
        <fullName evidence="2">Class I SAM-dependent methyltransferase</fullName>
    </submittedName>
</protein>
<feature type="domain" description="DUF6094" evidence="1">
    <location>
        <begin position="9"/>
        <end position="342"/>
    </location>
</feature>
<accession>A0A412AZ77</accession>
<proteinExistence type="predicted"/>
<evidence type="ECO:0000259" key="1">
    <source>
        <dbReference type="Pfam" id="PF19587"/>
    </source>
</evidence>
<gene>
    <name evidence="2" type="ORF">DWY99_03960</name>
</gene>